<accession>A0ABU2H7Z3</accession>
<reference evidence="6" key="1">
    <citation type="submission" date="2023-07" db="EMBL/GenBank/DDBJ databases">
        <title>Novel species in the genus Lipingzhangella isolated from Sambhar Salt Lake.</title>
        <authorList>
            <person name="Jiya N."/>
            <person name="Kajale S."/>
            <person name="Sharma A."/>
        </authorList>
    </citation>
    <scope>NUCLEOTIDE SEQUENCE [LARGE SCALE GENOMIC DNA]</scope>
    <source>
        <strain evidence="6">LS1_29</strain>
    </source>
</reference>
<organism evidence="5 6">
    <name type="scientific">Lipingzhangella rawalii</name>
    <dbReference type="NCBI Taxonomy" id="2055835"/>
    <lineage>
        <taxon>Bacteria</taxon>
        <taxon>Bacillati</taxon>
        <taxon>Actinomycetota</taxon>
        <taxon>Actinomycetes</taxon>
        <taxon>Streptosporangiales</taxon>
        <taxon>Nocardiopsidaceae</taxon>
        <taxon>Lipingzhangella</taxon>
    </lineage>
</organism>
<keyword evidence="1" id="KW-0805">Transcription regulation</keyword>
<dbReference type="InterPro" id="IPR000524">
    <property type="entry name" value="Tscrpt_reg_HTH_GntR"/>
</dbReference>
<keyword evidence="2" id="KW-0238">DNA-binding</keyword>
<dbReference type="Proteomes" id="UP001250214">
    <property type="component" value="Unassembled WGS sequence"/>
</dbReference>
<dbReference type="Gene3D" id="1.10.10.10">
    <property type="entry name" value="Winged helix-like DNA-binding domain superfamily/Winged helix DNA-binding domain"/>
    <property type="match status" value="1"/>
</dbReference>
<name>A0ABU2H7Z3_9ACTN</name>
<dbReference type="InterPro" id="IPR036388">
    <property type="entry name" value="WH-like_DNA-bd_sf"/>
</dbReference>
<evidence type="ECO:0000313" key="6">
    <source>
        <dbReference type="Proteomes" id="UP001250214"/>
    </source>
</evidence>
<feature type="domain" description="HTH gntR-type" evidence="4">
    <location>
        <begin position="1"/>
        <end position="50"/>
    </location>
</feature>
<evidence type="ECO:0000256" key="2">
    <source>
        <dbReference type="ARBA" id="ARBA00023125"/>
    </source>
</evidence>
<dbReference type="Pfam" id="PF00392">
    <property type="entry name" value="GntR"/>
    <property type="match status" value="1"/>
</dbReference>
<dbReference type="InterPro" id="IPR036390">
    <property type="entry name" value="WH_DNA-bd_sf"/>
</dbReference>
<keyword evidence="6" id="KW-1185">Reference proteome</keyword>
<dbReference type="PRINTS" id="PR00035">
    <property type="entry name" value="HTHGNTR"/>
</dbReference>
<evidence type="ECO:0000313" key="5">
    <source>
        <dbReference type="EMBL" id="MDS1270950.1"/>
    </source>
</evidence>
<evidence type="ECO:0000259" key="4">
    <source>
        <dbReference type="PROSITE" id="PS50949"/>
    </source>
</evidence>
<proteinExistence type="predicted"/>
<dbReference type="PROSITE" id="PS50949">
    <property type="entry name" value="HTH_GNTR"/>
    <property type="match status" value="1"/>
</dbReference>
<keyword evidence="3" id="KW-0804">Transcription</keyword>
<evidence type="ECO:0000256" key="1">
    <source>
        <dbReference type="ARBA" id="ARBA00023015"/>
    </source>
</evidence>
<evidence type="ECO:0000256" key="3">
    <source>
        <dbReference type="ARBA" id="ARBA00023163"/>
    </source>
</evidence>
<dbReference type="RefSeq" id="WP_310912927.1">
    <property type="nucleotide sequence ID" value="NZ_JAVLVT010000005.1"/>
</dbReference>
<dbReference type="EMBL" id="JAVLVT010000005">
    <property type="protein sequence ID" value="MDS1270950.1"/>
    <property type="molecule type" value="Genomic_DNA"/>
</dbReference>
<dbReference type="SUPFAM" id="SSF46785">
    <property type="entry name" value="Winged helix' DNA-binding domain"/>
    <property type="match status" value="1"/>
</dbReference>
<protein>
    <submittedName>
        <fullName evidence="5">GntR family transcriptional regulator</fullName>
    </submittedName>
</protein>
<sequence length="56" mass="6144">MPAGRRVPSQSELEQEFDLGRNTTKKALDVLKKEGLLVTAPGRGLFVSDSRDCPTQ</sequence>
<comment type="caution">
    <text evidence="5">The sequence shown here is derived from an EMBL/GenBank/DDBJ whole genome shotgun (WGS) entry which is preliminary data.</text>
</comment>
<gene>
    <name evidence="5" type="ORF">RIF23_11635</name>
</gene>